<dbReference type="EMBL" id="CP141261">
    <property type="protein sequence ID" value="WRL63956.1"/>
    <property type="molecule type" value="Genomic_DNA"/>
</dbReference>
<sequence length="103" mass="11548">MGKQRTEAEQQIADLLQTARKSLRLSVAFLSRLDGTTQHLEVVDTSVPFLFQEGYQQKQEVTLCQAVLDRKLPQVIPNLKDFPEAMKLPAAACRGCAATSRFR</sequence>
<dbReference type="Proteomes" id="UP001324287">
    <property type="component" value="Chromosome"/>
</dbReference>
<dbReference type="RefSeq" id="WP_324275286.1">
    <property type="nucleotide sequence ID" value="NZ_CP141261.1"/>
</dbReference>
<keyword evidence="2" id="KW-1185">Reference proteome</keyword>
<dbReference type="SUPFAM" id="SSF55781">
    <property type="entry name" value="GAF domain-like"/>
    <property type="match status" value="1"/>
</dbReference>
<reference evidence="1 2" key="1">
    <citation type="submission" date="2023-12" db="EMBL/GenBank/DDBJ databases">
        <title>Blastococcus brunescens sp. nov., an actonobacterium isolated from sandstone collected in sahara desert.</title>
        <authorList>
            <person name="Gtari M."/>
            <person name="Ghodhbane F."/>
        </authorList>
    </citation>
    <scope>NUCLEOTIDE SEQUENCE [LARGE SCALE GENOMIC DNA]</scope>
    <source>
        <strain evidence="1 2">BMG 8361</strain>
    </source>
</reference>
<accession>A0ABZ1AZG3</accession>
<organism evidence="1 2">
    <name type="scientific">Blastococcus brunescens</name>
    <dbReference type="NCBI Taxonomy" id="1564165"/>
    <lineage>
        <taxon>Bacteria</taxon>
        <taxon>Bacillati</taxon>
        <taxon>Actinomycetota</taxon>
        <taxon>Actinomycetes</taxon>
        <taxon>Geodermatophilales</taxon>
        <taxon>Geodermatophilaceae</taxon>
        <taxon>Blastococcus</taxon>
    </lineage>
</organism>
<protein>
    <submittedName>
        <fullName evidence="1">Uncharacterized protein</fullName>
    </submittedName>
</protein>
<gene>
    <name evidence="1" type="ORF">U6N30_30905</name>
</gene>
<evidence type="ECO:0000313" key="2">
    <source>
        <dbReference type="Proteomes" id="UP001324287"/>
    </source>
</evidence>
<evidence type="ECO:0000313" key="1">
    <source>
        <dbReference type="EMBL" id="WRL63956.1"/>
    </source>
</evidence>
<name>A0ABZ1AZG3_9ACTN</name>
<proteinExistence type="predicted"/>